<evidence type="ECO:0000259" key="6">
    <source>
        <dbReference type="Pfam" id="PF02770"/>
    </source>
</evidence>
<dbReference type="InterPro" id="IPR036250">
    <property type="entry name" value="AcylCo_DH-like_C"/>
</dbReference>
<keyword evidence="2 4" id="KW-0285">Flavoprotein</keyword>
<feature type="domain" description="Acyl-CoA dehydrogenase/oxidase C-terminal" evidence="5">
    <location>
        <begin position="278"/>
        <end position="433"/>
    </location>
</feature>
<evidence type="ECO:0000259" key="5">
    <source>
        <dbReference type="Pfam" id="PF00441"/>
    </source>
</evidence>
<dbReference type="SUPFAM" id="SSF47203">
    <property type="entry name" value="Acyl-CoA dehydrogenase C-terminal domain-like"/>
    <property type="match status" value="1"/>
</dbReference>
<gene>
    <name evidence="8" type="ORF">BZA70DRAFT_102107</name>
</gene>
<dbReference type="SUPFAM" id="SSF56645">
    <property type="entry name" value="Acyl-CoA dehydrogenase NM domain-like"/>
    <property type="match status" value="1"/>
</dbReference>
<evidence type="ECO:0000259" key="7">
    <source>
        <dbReference type="Pfam" id="PF18158"/>
    </source>
</evidence>
<keyword evidence="4" id="KW-0560">Oxidoreductase</keyword>
<dbReference type="GeneID" id="90034842"/>
<comment type="similarity">
    <text evidence="1 4">Belongs to the acyl-CoA dehydrogenase family.</text>
</comment>
<dbReference type="Pfam" id="PF18158">
    <property type="entry name" value="AidB_N"/>
    <property type="match status" value="1"/>
</dbReference>
<dbReference type="Gene3D" id="6.10.250.600">
    <property type="match status" value="1"/>
</dbReference>
<dbReference type="InterPro" id="IPR009075">
    <property type="entry name" value="AcylCo_DH/oxidase_C"/>
</dbReference>
<evidence type="ECO:0000256" key="3">
    <source>
        <dbReference type="ARBA" id="ARBA00022827"/>
    </source>
</evidence>
<dbReference type="EMBL" id="JBBJBU010000017">
    <property type="protein sequence ID" value="KAK7202484.1"/>
    <property type="molecule type" value="Genomic_DNA"/>
</dbReference>
<dbReference type="InterPro" id="IPR041504">
    <property type="entry name" value="AidB_N"/>
</dbReference>
<evidence type="ECO:0000256" key="4">
    <source>
        <dbReference type="RuleBase" id="RU362125"/>
    </source>
</evidence>
<sequence>MAAASASSGFIQSTPQLRNQFTSDPSLQRIFTNRLPKEVSEDVLSDLHDFGQYVVSDEIFDYVQDAESNPPTVETYDAFGNRVNRLRTSYGWKKEKDLAASHGIIAAAYERKYGQDSRVYQFLKYYLYAPSSALFTCPLAMTDGCARVLEIYGVRRDVFDHLTSRDPSNFWTSGQWMTERSGGSDVSGTETYATKLPGTENKYEVSGFKWFSSATDSQVALLLAREHEKGKLSCFLGDIKSGGANIVRLKNKLGTKPLPTAELELRNLKAELIGDRERGVAVISAVLNITRIHNSVNAAAFLRRSLEIVKEFSLVRKVFGQPLHTVASHVHTLADLEVRQNALMQITFRCVALLGKSECGSASADELFLMRCLPSLVKAYTGKRALAGVSECMEAMGGVGYLENEPALNIARLERDAQVLTIWEGTTNVLCDDFVSVVHAKAQHSVSAFRRFLEKTLQNSDRSLSEQILGSFEVWAKYIQGSTLASLRSRGRAVGFYFADIVSAALLSEDAAFDNDPRAVEIARRYAARLSGSDPLAKFSENSASDYNTAAVFHNDYLIVFGKPPEKDPRSKL</sequence>
<dbReference type="RefSeq" id="XP_064765517.1">
    <property type="nucleotide sequence ID" value="XM_064909330.1"/>
</dbReference>
<dbReference type="Pfam" id="PF00441">
    <property type="entry name" value="Acyl-CoA_dh_1"/>
    <property type="match status" value="1"/>
</dbReference>
<name>A0ABR1EY07_9ASCO</name>
<comment type="caution">
    <text evidence="8">The sequence shown here is derived from an EMBL/GenBank/DDBJ whole genome shotgun (WGS) entry which is preliminary data.</text>
</comment>
<proteinExistence type="inferred from homology"/>
<evidence type="ECO:0000313" key="8">
    <source>
        <dbReference type="EMBL" id="KAK7202484.1"/>
    </source>
</evidence>
<keyword evidence="9" id="KW-1185">Reference proteome</keyword>
<dbReference type="Gene3D" id="1.20.140.10">
    <property type="entry name" value="Butyryl-CoA Dehydrogenase, subunit A, domain 3"/>
    <property type="match status" value="1"/>
</dbReference>
<protein>
    <recommendedName>
        <fullName evidence="10">Acyl-CoA dehydrogenase</fullName>
    </recommendedName>
</protein>
<dbReference type="Proteomes" id="UP001498771">
    <property type="component" value="Unassembled WGS sequence"/>
</dbReference>
<evidence type="ECO:0008006" key="10">
    <source>
        <dbReference type="Google" id="ProtNLM"/>
    </source>
</evidence>
<comment type="cofactor">
    <cofactor evidence="4">
        <name>FAD</name>
        <dbReference type="ChEBI" id="CHEBI:57692"/>
    </cofactor>
</comment>
<feature type="domain" description="Adaptive response protein AidB N-terminal" evidence="7">
    <location>
        <begin position="18"/>
        <end position="150"/>
    </location>
</feature>
<feature type="domain" description="Acyl-CoA oxidase/dehydrogenase middle" evidence="6">
    <location>
        <begin position="175"/>
        <end position="267"/>
    </location>
</feature>
<dbReference type="InterPro" id="IPR052904">
    <property type="entry name" value="Acyl-CoA_dehydrogenase-like"/>
</dbReference>
<evidence type="ECO:0000313" key="9">
    <source>
        <dbReference type="Proteomes" id="UP001498771"/>
    </source>
</evidence>
<dbReference type="PANTHER" id="PTHR42707:SF2">
    <property type="entry name" value="ACD11 DEHYDROGENASE"/>
    <property type="match status" value="1"/>
</dbReference>
<dbReference type="InterPro" id="IPR009100">
    <property type="entry name" value="AcylCoA_DH/oxidase_NM_dom_sf"/>
</dbReference>
<dbReference type="Pfam" id="PF02770">
    <property type="entry name" value="Acyl-CoA_dh_M"/>
    <property type="match status" value="1"/>
</dbReference>
<dbReference type="PANTHER" id="PTHR42707">
    <property type="entry name" value="ACYL-COA DEHYDROGENASE"/>
    <property type="match status" value="1"/>
</dbReference>
<evidence type="ECO:0000256" key="1">
    <source>
        <dbReference type="ARBA" id="ARBA00009347"/>
    </source>
</evidence>
<keyword evidence="3 4" id="KW-0274">FAD</keyword>
<organism evidence="8 9">
    <name type="scientific">Myxozyma melibiosi</name>
    <dbReference type="NCBI Taxonomy" id="54550"/>
    <lineage>
        <taxon>Eukaryota</taxon>
        <taxon>Fungi</taxon>
        <taxon>Dikarya</taxon>
        <taxon>Ascomycota</taxon>
        <taxon>Saccharomycotina</taxon>
        <taxon>Lipomycetes</taxon>
        <taxon>Lipomycetales</taxon>
        <taxon>Lipomycetaceae</taxon>
        <taxon>Myxozyma</taxon>
    </lineage>
</organism>
<dbReference type="InterPro" id="IPR006091">
    <property type="entry name" value="Acyl-CoA_Oxase/DH_mid-dom"/>
</dbReference>
<accession>A0ABR1EY07</accession>
<reference evidence="8 9" key="1">
    <citation type="submission" date="2024-03" db="EMBL/GenBank/DDBJ databases">
        <title>Genome-scale model development and genomic sequencing of the oleaginous clade Lipomyces.</title>
        <authorList>
            <consortium name="Lawrence Berkeley National Laboratory"/>
            <person name="Czajka J.J."/>
            <person name="Han Y."/>
            <person name="Kim J."/>
            <person name="Mondo S.J."/>
            <person name="Hofstad B.A."/>
            <person name="Robles A."/>
            <person name="Haridas S."/>
            <person name="Riley R."/>
            <person name="LaButti K."/>
            <person name="Pangilinan J."/>
            <person name="Andreopoulos W."/>
            <person name="Lipzen A."/>
            <person name="Yan J."/>
            <person name="Wang M."/>
            <person name="Ng V."/>
            <person name="Grigoriev I.V."/>
            <person name="Spatafora J.W."/>
            <person name="Magnuson J.K."/>
            <person name="Baker S.E."/>
            <person name="Pomraning K.R."/>
        </authorList>
    </citation>
    <scope>NUCLEOTIDE SEQUENCE [LARGE SCALE GENOMIC DNA]</scope>
    <source>
        <strain evidence="8 9">Phaff 52-87</strain>
    </source>
</reference>
<evidence type="ECO:0000256" key="2">
    <source>
        <dbReference type="ARBA" id="ARBA00022630"/>
    </source>
</evidence>
<dbReference type="Gene3D" id="2.40.110.20">
    <property type="match status" value="1"/>
</dbReference>